<sequence>MFGAACAQLSPTFYATSCPNVTSIVRGVVQQARNKDIRIGVVSCADILALASEILVVLDGVQSWQVQLGRRDSRTANSAGTTAIPGPTENLANITRKFTDQGLDTTDLVALSGNY</sequence>
<organism evidence="1 2">
    <name type="scientific">Pistacia atlantica</name>
    <dbReference type="NCBI Taxonomy" id="434234"/>
    <lineage>
        <taxon>Eukaryota</taxon>
        <taxon>Viridiplantae</taxon>
        <taxon>Streptophyta</taxon>
        <taxon>Embryophyta</taxon>
        <taxon>Tracheophyta</taxon>
        <taxon>Spermatophyta</taxon>
        <taxon>Magnoliopsida</taxon>
        <taxon>eudicotyledons</taxon>
        <taxon>Gunneridae</taxon>
        <taxon>Pentapetalae</taxon>
        <taxon>rosids</taxon>
        <taxon>malvids</taxon>
        <taxon>Sapindales</taxon>
        <taxon>Anacardiaceae</taxon>
        <taxon>Pistacia</taxon>
    </lineage>
</organism>
<dbReference type="Proteomes" id="UP001164250">
    <property type="component" value="Chromosome 11"/>
</dbReference>
<dbReference type="EMBL" id="CM047907">
    <property type="protein sequence ID" value="KAJ0083768.1"/>
    <property type="molecule type" value="Genomic_DNA"/>
</dbReference>
<proteinExistence type="predicted"/>
<keyword evidence="2" id="KW-1185">Reference proteome</keyword>
<evidence type="ECO:0000313" key="1">
    <source>
        <dbReference type="EMBL" id="KAJ0083768.1"/>
    </source>
</evidence>
<accession>A0ACC1ABN4</accession>
<comment type="caution">
    <text evidence="1">The sequence shown here is derived from an EMBL/GenBank/DDBJ whole genome shotgun (WGS) entry which is preliminary data.</text>
</comment>
<name>A0ACC1ABN4_9ROSI</name>
<gene>
    <name evidence="1" type="ORF">Patl1_29918</name>
</gene>
<protein>
    <submittedName>
        <fullName evidence="1">Uncharacterized protein</fullName>
    </submittedName>
</protein>
<evidence type="ECO:0000313" key="2">
    <source>
        <dbReference type="Proteomes" id="UP001164250"/>
    </source>
</evidence>
<reference evidence="2" key="1">
    <citation type="journal article" date="2023" name="G3 (Bethesda)">
        <title>Genome assembly and association tests identify interacting loci associated with vigor, precocity, and sex in interspecific pistachio rootstocks.</title>
        <authorList>
            <person name="Palmer W."/>
            <person name="Jacygrad E."/>
            <person name="Sagayaradj S."/>
            <person name="Cavanaugh K."/>
            <person name="Han R."/>
            <person name="Bertier L."/>
            <person name="Beede B."/>
            <person name="Kafkas S."/>
            <person name="Golino D."/>
            <person name="Preece J."/>
            <person name="Michelmore R."/>
        </authorList>
    </citation>
    <scope>NUCLEOTIDE SEQUENCE [LARGE SCALE GENOMIC DNA]</scope>
</reference>